<dbReference type="Gene3D" id="3.30.530.20">
    <property type="match status" value="1"/>
</dbReference>
<dbReference type="EMBL" id="JBHUHP010000007">
    <property type="protein sequence ID" value="MFD2091322.1"/>
    <property type="molecule type" value="Genomic_DNA"/>
</dbReference>
<comment type="caution">
    <text evidence="1">The sequence shown here is derived from an EMBL/GenBank/DDBJ whole genome shotgun (WGS) entry which is preliminary data.</text>
</comment>
<dbReference type="InterPro" id="IPR023393">
    <property type="entry name" value="START-like_dom_sf"/>
</dbReference>
<gene>
    <name evidence="1" type="ORF">ACFSHS_06990</name>
</gene>
<accession>A0ABW4X7N2</accession>
<protein>
    <submittedName>
        <fullName evidence="1">SRPBCC family protein</fullName>
    </submittedName>
</protein>
<sequence>MQSVEASAMVPLSPEKTWDFFWEDPQRTATYLASSVTLEDFEIRADGTPRYRMVQRIGPLPRISWVSDYEVFDRPRQHVNKTLESPLGGRFYGTFEPTAGGTKVTWRWDVEPQNLLVRSLLPVLRPVLAWSLRRDLNAWTKAAADRLA</sequence>
<dbReference type="Proteomes" id="UP001597402">
    <property type="component" value="Unassembled WGS sequence"/>
</dbReference>
<reference evidence="2" key="1">
    <citation type="journal article" date="2019" name="Int. J. Syst. Evol. Microbiol.">
        <title>The Global Catalogue of Microorganisms (GCM) 10K type strain sequencing project: providing services to taxonomists for standard genome sequencing and annotation.</title>
        <authorList>
            <consortium name="The Broad Institute Genomics Platform"/>
            <consortium name="The Broad Institute Genome Sequencing Center for Infectious Disease"/>
            <person name="Wu L."/>
            <person name="Ma J."/>
        </authorList>
    </citation>
    <scope>NUCLEOTIDE SEQUENCE [LARGE SCALE GENOMIC DNA]</scope>
    <source>
        <strain evidence="2">JCM 3338</strain>
    </source>
</reference>
<dbReference type="SUPFAM" id="SSF55961">
    <property type="entry name" value="Bet v1-like"/>
    <property type="match status" value="1"/>
</dbReference>
<name>A0ABW4X7N2_9ACTN</name>
<dbReference type="Pfam" id="PF10604">
    <property type="entry name" value="Polyketide_cyc2"/>
    <property type="match status" value="1"/>
</dbReference>
<evidence type="ECO:0000313" key="1">
    <source>
        <dbReference type="EMBL" id="MFD2091322.1"/>
    </source>
</evidence>
<evidence type="ECO:0000313" key="2">
    <source>
        <dbReference type="Proteomes" id="UP001597402"/>
    </source>
</evidence>
<dbReference type="RefSeq" id="WP_376873488.1">
    <property type="nucleotide sequence ID" value="NZ_JBHUHP010000007.1"/>
</dbReference>
<proteinExistence type="predicted"/>
<keyword evidence="2" id="KW-1185">Reference proteome</keyword>
<dbReference type="InterPro" id="IPR019587">
    <property type="entry name" value="Polyketide_cyclase/dehydratase"/>
</dbReference>
<organism evidence="1 2">
    <name type="scientific">Blastococcus deserti</name>
    <dbReference type="NCBI Taxonomy" id="2259033"/>
    <lineage>
        <taxon>Bacteria</taxon>
        <taxon>Bacillati</taxon>
        <taxon>Actinomycetota</taxon>
        <taxon>Actinomycetes</taxon>
        <taxon>Geodermatophilales</taxon>
        <taxon>Geodermatophilaceae</taxon>
        <taxon>Blastococcus</taxon>
    </lineage>
</organism>
<dbReference type="CDD" id="cd07812">
    <property type="entry name" value="SRPBCC"/>
    <property type="match status" value="1"/>
</dbReference>